<sequence>MLIATVVSPMLLE</sequence>
<dbReference type="EMBL" id="GBRH01187315">
    <property type="protein sequence ID" value="JAE10581.1"/>
    <property type="molecule type" value="Transcribed_RNA"/>
</dbReference>
<reference evidence="1" key="2">
    <citation type="journal article" date="2015" name="Data Brief">
        <title>Shoot transcriptome of the giant reed, Arundo donax.</title>
        <authorList>
            <person name="Barrero R.A."/>
            <person name="Guerrero F.D."/>
            <person name="Moolhuijzen P."/>
            <person name="Goolsby J.A."/>
            <person name="Tidwell J."/>
            <person name="Bellgard S.E."/>
            <person name="Bellgard M.I."/>
        </authorList>
    </citation>
    <scope>NUCLEOTIDE SEQUENCE</scope>
    <source>
        <tissue evidence="1">Shoot tissue taken approximately 20 cm above the soil surface</tissue>
    </source>
</reference>
<accession>A0A0A9FKC2</accession>
<organism evidence="1">
    <name type="scientific">Arundo donax</name>
    <name type="common">Giant reed</name>
    <name type="synonym">Donax arundinaceus</name>
    <dbReference type="NCBI Taxonomy" id="35708"/>
    <lineage>
        <taxon>Eukaryota</taxon>
        <taxon>Viridiplantae</taxon>
        <taxon>Streptophyta</taxon>
        <taxon>Embryophyta</taxon>
        <taxon>Tracheophyta</taxon>
        <taxon>Spermatophyta</taxon>
        <taxon>Magnoliopsida</taxon>
        <taxon>Liliopsida</taxon>
        <taxon>Poales</taxon>
        <taxon>Poaceae</taxon>
        <taxon>PACMAD clade</taxon>
        <taxon>Arundinoideae</taxon>
        <taxon>Arundineae</taxon>
        <taxon>Arundo</taxon>
    </lineage>
</organism>
<protein>
    <submittedName>
        <fullName evidence="1">Uncharacterized protein</fullName>
    </submittedName>
</protein>
<reference evidence="1" key="1">
    <citation type="submission" date="2014-09" db="EMBL/GenBank/DDBJ databases">
        <authorList>
            <person name="Magalhaes I.L.F."/>
            <person name="Oliveira U."/>
            <person name="Santos F.R."/>
            <person name="Vidigal T.H.D.A."/>
            <person name="Brescovit A.D."/>
            <person name="Santos A.J."/>
        </authorList>
    </citation>
    <scope>NUCLEOTIDE SEQUENCE</scope>
    <source>
        <tissue evidence="1">Shoot tissue taken approximately 20 cm above the soil surface</tissue>
    </source>
</reference>
<proteinExistence type="predicted"/>
<name>A0A0A9FKC2_ARUDO</name>
<evidence type="ECO:0000313" key="1">
    <source>
        <dbReference type="EMBL" id="JAE10581.1"/>
    </source>
</evidence>